<dbReference type="EMBL" id="KJ417433">
    <property type="protein sequence ID" value="AHY84730.1"/>
    <property type="molecule type" value="mRNA"/>
</dbReference>
<dbReference type="EC" id="2.7.1.-" evidence="11"/>
<dbReference type="PANTHER" id="PTHR19443">
    <property type="entry name" value="HEXOKINASE"/>
    <property type="match status" value="1"/>
</dbReference>
<keyword evidence="9 11" id="KW-0067">ATP-binding</keyword>
<accession>A0A023ZZS7</accession>
<dbReference type="PROSITE" id="PS00378">
    <property type="entry name" value="HEXOKINASE_1"/>
    <property type="match status" value="1"/>
</dbReference>
<protein>
    <recommendedName>
        <fullName evidence="11">Phosphotransferase</fullName>
        <ecNumber evidence="11">2.7.1.-</ecNumber>
    </recommendedName>
</protein>
<comment type="subcellular location">
    <subcellularLocation>
        <location evidence="1">Mitochondrion outer membrane</location>
        <topology evidence="1">Single-pass membrane protein</topology>
    </subcellularLocation>
</comment>
<keyword evidence="7 11" id="KW-0418">Kinase</keyword>
<dbReference type="Gene3D" id="3.40.367.20">
    <property type="match status" value="1"/>
</dbReference>
<dbReference type="Gene3D" id="3.30.420.40">
    <property type="match status" value="1"/>
</dbReference>
<keyword evidence="8" id="KW-0472">Membrane</keyword>
<dbReference type="InterPro" id="IPR001312">
    <property type="entry name" value="Hexokinase"/>
</dbReference>
<dbReference type="AlphaFoldDB" id="A0A023ZZS7"/>
<comment type="pathway">
    <text evidence="2">Carbohydrate degradation; glycolysis; D-glyceraldehyde 3-phosphate and glycerone phosphate from D-glucose: step 1/4.</text>
</comment>
<dbReference type="InterPro" id="IPR019807">
    <property type="entry name" value="Hexokinase_BS"/>
</dbReference>
<dbReference type="UniPathway" id="UPA00242"/>
<dbReference type="InterPro" id="IPR022672">
    <property type="entry name" value="Hexokinase_N"/>
</dbReference>
<dbReference type="GO" id="GO:0005536">
    <property type="term" value="F:D-glucose binding"/>
    <property type="evidence" value="ECO:0007669"/>
    <property type="project" value="InterPro"/>
</dbReference>
<dbReference type="CDD" id="cd24020">
    <property type="entry name" value="ASKHA_NBD_HK_plant"/>
    <property type="match status" value="1"/>
</dbReference>
<keyword evidence="8" id="KW-0496">Mitochondrion</keyword>
<comment type="pathway">
    <text evidence="3">Carbohydrate metabolism; hexose metabolism.</text>
</comment>
<reference evidence="14" key="1">
    <citation type="submission" date="2014-02" db="EMBL/GenBank/DDBJ databases">
        <title>Cloning and expression analysis of hexokinase genes from cassava (Manihot esculenta Crantz).</title>
        <authorList>
            <person name="Wu X."/>
            <person name="Yao Y."/>
            <person name="Geng M."/>
            <person name="Liu J."/>
            <person name="Li R."/>
            <person name="Hu X."/>
            <person name="Guo J."/>
        </authorList>
    </citation>
    <scope>NUCLEOTIDE SEQUENCE</scope>
    <source>
        <tissue evidence="14">Leaf</tissue>
    </source>
</reference>
<evidence type="ECO:0000259" key="13">
    <source>
        <dbReference type="Pfam" id="PF03727"/>
    </source>
</evidence>
<dbReference type="Pfam" id="PF00349">
    <property type="entry name" value="Hexokinase_1"/>
    <property type="match status" value="1"/>
</dbReference>
<dbReference type="PANTHER" id="PTHR19443:SF63">
    <property type="entry name" value="HEXOKINASE-LIKE 1 PROTEIN-RELATED"/>
    <property type="match status" value="1"/>
</dbReference>
<dbReference type="GO" id="GO:0006096">
    <property type="term" value="P:glycolytic process"/>
    <property type="evidence" value="ECO:0007669"/>
    <property type="project" value="UniProtKB-UniPathway"/>
</dbReference>
<dbReference type="InterPro" id="IPR022673">
    <property type="entry name" value="Hexokinase_C"/>
</dbReference>
<dbReference type="GO" id="GO:0004340">
    <property type="term" value="F:glucokinase activity"/>
    <property type="evidence" value="ECO:0007669"/>
    <property type="project" value="UniProtKB-ARBA"/>
</dbReference>
<dbReference type="SUPFAM" id="SSF53067">
    <property type="entry name" value="Actin-like ATPase domain"/>
    <property type="match status" value="2"/>
</dbReference>
<evidence type="ECO:0000256" key="3">
    <source>
        <dbReference type="ARBA" id="ARBA00005028"/>
    </source>
</evidence>
<evidence type="ECO:0000313" key="14">
    <source>
        <dbReference type="EMBL" id="AHY84730.1"/>
    </source>
</evidence>
<dbReference type="FunFam" id="3.40.367.20:FF:000003">
    <property type="entry name" value="Phosphotransferase"/>
    <property type="match status" value="1"/>
</dbReference>
<evidence type="ECO:0000256" key="2">
    <source>
        <dbReference type="ARBA" id="ARBA00004888"/>
    </source>
</evidence>
<gene>
    <name evidence="14" type="primary">HXK1</name>
</gene>
<dbReference type="GO" id="GO:0005524">
    <property type="term" value="F:ATP binding"/>
    <property type="evidence" value="ECO:0007669"/>
    <property type="project" value="UniProtKB-UniRule"/>
</dbReference>
<dbReference type="PROSITE" id="PS51748">
    <property type="entry name" value="HEXOKINASE_2"/>
    <property type="match status" value="1"/>
</dbReference>
<dbReference type="PRINTS" id="PR00475">
    <property type="entry name" value="HEXOKINASE"/>
</dbReference>
<evidence type="ECO:0000256" key="4">
    <source>
        <dbReference type="ARBA" id="ARBA00009225"/>
    </source>
</evidence>
<sequence length="496" mass="53366">MSVATTTSPAVGSFYVSRSRSRRAVPPIRMAIRSNIVSVAPLLTKLQNDSATPLPVLRHVADAMTADMRAGLATDGGSDLKMILSYVDSLPSGNEKGLFYALDLGGTNFRVLRVQLGGKEERVVAAEFEQVSIPQELMFGTSEELFDFIASGLANFAQKEGGKFHLPDGRIREIGFTFSFPVKQTSIDSGILIKWTKGFAVSGTAGRDVVACLNEAMERLGLDMRVSALVNDTVGTLAGARYWDDDVMVAVILGTGTNACYVERIDAIPKLHGAKSSSGRTIVNTEWGAFSNGIPLTVYDRDMDAASINPGEQIFEKTISGMYIGEIARRVLLKMAEEGALFGKSVPEKLSTPFALRTPDLCAMHQDSSDDLQSVGSILYDVVGAESGLSARKIVVEVCDAIVKRGGRLAGAGIVGILQKMEEDSRGLIFGKRTVVAMDGGLYEHYPQYRRYLKDAVRELLGSEISKNIVVEHSKDGSGIGAALLAATNSKYDHGY</sequence>
<comment type="similarity">
    <text evidence="4 11">Belongs to the hexokinase family.</text>
</comment>
<evidence type="ECO:0000256" key="5">
    <source>
        <dbReference type="ARBA" id="ARBA00022679"/>
    </source>
</evidence>
<dbReference type="UniPathway" id="UPA00109">
    <property type="reaction ID" value="UER00180"/>
</dbReference>
<evidence type="ECO:0000256" key="6">
    <source>
        <dbReference type="ARBA" id="ARBA00022741"/>
    </source>
</evidence>
<dbReference type="SMR" id="A0A023ZZS7"/>
<dbReference type="FunFam" id="3.30.420.40:FF:000034">
    <property type="entry name" value="Phosphotransferase"/>
    <property type="match status" value="1"/>
</dbReference>
<dbReference type="GO" id="GO:0001678">
    <property type="term" value="P:intracellular glucose homeostasis"/>
    <property type="evidence" value="ECO:0007669"/>
    <property type="project" value="InterPro"/>
</dbReference>
<evidence type="ECO:0000256" key="1">
    <source>
        <dbReference type="ARBA" id="ARBA00004572"/>
    </source>
</evidence>
<organism evidence="14">
    <name type="scientific">Manihot esculenta</name>
    <name type="common">Cassava</name>
    <name type="synonym">Jatropha manihot</name>
    <dbReference type="NCBI Taxonomy" id="3983"/>
    <lineage>
        <taxon>Eukaryota</taxon>
        <taxon>Viridiplantae</taxon>
        <taxon>Streptophyta</taxon>
        <taxon>Embryophyta</taxon>
        <taxon>Tracheophyta</taxon>
        <taxon>Spermatophyta</taxon>
        <taxon>Magnoliopsida</taxon>
        <taxon>eudicotyledons</taxon>
        <taxon>Gunneridae</taxon>
        <taxon>Pentapetalae</taxon>
        <taxon>rosids</taxon>
        <taxon>fabids</taxon>
        <taxon>Malpighiales</taxon>
        <taxon>Euphorbiaceae</taxon>
        <taxon>Crotonoideae</taxon>
        <taxon>Manihoteae</taxon>
        <taxon>Manihot</taxon>
    </lineage>
</organism>
<feature type="domain" description="Hexokinase C-terminal" evidence="13">
    <location>
        <begin position="249"/>
        <end position="487"/>
    </location>
</feature>
<evidence type="ECO:0000256" key="7">
    <source>
        <dbReference type="ARBA" id="ARBA00022777"/>
    </source>
</evidence>
<evidence type="ECO:0000259" key="12">
    <source>
        <dbReference type="Pfam" id="PF00349"/>
    </source>
</evidence>
<keyword evidence="8" id="KW-1000">Mitochondrion outer membrane</keyword>
<dbReference type="GO" id="GO:0005741">
    <property type="term" value="C:mitochondrial outer membrane"/>
    <property type="evidence" value="ECO:0007669"/>
    <property type="project" value="UniProtKB-SubCell"/>
</dbReference>
<evidence type="ECO:0000256" key="8">
    <source>
        <dbReference type="ARBA" id="ARBA00022787"/>
    </source>
</evidence>
<evidence type="ECO:0000256" key="11">
    <source>
        <dbReference type="RuleBase" id="RU362007"/>
    </source>
</evidence>
<feature type="domain" description="Hexokinase N-terminal" evidence="12">
    <location>
        <begin position="45"/>
        <end position="242"/>
    </location>
</feature>
<dbReference type="GO" id="GO:0019318">
    <property type="term" value="P:hexose metabolic process"/>
    <property type="evidence" value="ECO:0007669"/>
    <property type="project" value="UniProtKB-UniPathway"/>
</dbReference>
<dbReference type="InterPro" id="IPR043129">
    <property type="entry name" value="ATPase_NBD"/>
</dbReference>
<evidence type="ECO:0000256" key="10">
    <source>
        <dbReference type="ARBA" id="ARBA00023152"/>
    </source>
</evidence>
<evidence type="ECO:0000256" key="9">
    <source>
        <dbReference type="ARBA" id="ARBA00022840"/>
    </source>
</evidence>
<keyword evidence="10 11" id="KW-0324">Glycolysis</keyword>
<dbReference type="Pfam" id="PF03727">
    <property type="entry name" value="Hexokinase_2"/>
    <property type="match status" value="1"/>
</dbReference>
<keyword evidence="6 11" id="KW-0547">Nucleotide-binding</keyword>
<keyword evidence="5 11" id="KW-0808">Transferase</keyword>
<name>A0A023ZZS7_MANES</name>
<proteinExistence type="evidence at transcript level"/>